<dbReference type="PANTHER" id="PTHR24243">
    <property type="entry name" value="G-PROTEIN COUPLED RECEPTOR"/>
    <property type="match status" value="1"/>
</dbReference>
<dbReference type="PANTHER" id="PTHR24243:SF208">
    <property type="entry name" value="PYROKININ-1 RECEPTOR"/>
    <property type="match status" value="1"/>
</dbReference>
<proteinExistence type="predicted"/>
<evidence type="ECO:0000256" key="4">
    <source>
        <dbReference type="ARBA" id="ARBA00023040"/>
    </source>
</evidence>
<feature type="transmembrane region" description="Helical" evidence="8">
    <location>
        <begin position="206"/>
        <end position="229"/>
    </location>
</feature>
<dbReference type="OrthoDB" id="10005568at2759"/>
<feature type="transmembrane region" description="Helical" evidence="8">
    <location>
        <begin position="122"/>
        <end position="144"/>
    </location>
</feature>
<evidence type="ECO:0000256" key="7">
    <source>
        <dbReference type="ARBA" id="ARBA00023224"/>
    </source>
</evidence>
<keyword evidence="5 8" id="KW-0472">Membrane</keyword>
<sequence>MNTIWLKKCHELDLKAEFFSFIHILLKMNADYISSLYNSRSQFARYVTIPVYFLSFMSELLTITIFLSLKTFRQNSCAFYLLSMSSFNFIRLIISTTLVVISMAFTINWTSLIVFYCQIRSLVALSCLINAVTLLCLAVIDQYLATCARQQWQQWSNIKVAHRLTILVSVIWFCHGILYVIYFRQLSPINTAICISVDPVFLQYHIYGYFLTLTNLFPLVAVIFGLMAYRNTRTLTTRTNPLVRHELDKQLTIMVLVEICVYAFTQIPYSITNGFLLLNTNRDPVFIAQWNLINAVTLTLNILTNGNSFFTYICVSKRFRRQAKYVLYDIHMIRWQQNRIHPDQTVMERET</sequence>
<dbReference type="Proteomes" id="UP000663852">
    <property type="component" value="Unassembled WGS sequence"/>
</dbReference>
<dbReference type="AlphaFoldDB" id="A0A814W3Y9"/>
<comment type="subcellular location">
    <subcellularLocation>
        <location evidence="1">Membrane</location>
        <topology evidence="1">Multi-pass membrane protein</topology>
    </subcellularLocation>
</comment>
<dbReference type="EMBL" id="CAJNOJ010000146">
    <property type="protein sequence ID" value="CAF1195953.1"/>
    <property type="molecule type" value="Genomic_DNA"/>
</dbReference>
<organism evidence="10 11">
    <name type="scientific">Adineta ricciae</name>
    <name type="common">Rotifer</name>
    <dbReference type="NCBI Taxonomy" id="249248"/>
    <lineage>
        <taxon>Eukaryota</taxon>
        <taxon>Metazoa</taxon>
        <taxon>Spiralia</taxon>
        <taxon>Gnathifera</taxon>
        <taxon>Rotifera</taxon>
        <taxon>Eurotatoria</taxon>
        <taxon>Bdelloidea</taxon>
        <taxon>Adinetida</taxon>
        <taxon>Adinetidae</taxon>
        <taxon>Adineta</taxon>
    </lineage>
</organism>
<keyword evidence="6" id="KW-0675">Receptor</keyword>
<feature type="transmembrane region" description="Helical" evidence="8">
    <location>
        <begin position="89"/>
        <end position="116"/>
    </location>
</feature>
<dbReference type="GO" id="GO:0016020">
    <property type="term" value="C:membrane"/>
    <property type="evidence" value="ECO:0007669"/>
    <property type="project" value="UniProtKB-SubCell"/>
</dbReference>
<keyword evidence="7" id="KW-0807">Transducer</keyword>
<feature type="transmembrane region" description="Helical" evidence="8">
    <location>
        <begin position="291"/>
        <end position="315"/>
    </location>
</feature>
<dbReference type="PROSITE" id="PS50262">
    <property type="entry name" value="G_PROTEIN_RECEP_F1_2"/>
    <property type="match status" value="1"/>
</dbReference>
<gene>
    <name evidence="10" type="ORF">EDS130_LOCUS25080</name>
</gene>
<evidence type="ECO:0000256" key="3">
    <source>
        <dbReference type="ARBA" id="ARBA00022989"/>
    </source>
</evidence>
<evidence type="ECO:0000256" key="5">
    <source>
        <dbReference type="ARBA" id="ARBA00023136"/>
    </source>
</evidence>
<evidence type="ECO:0000313" key="11">
    <source>
        <dbReference type="Proteomes" id="UP000663852"/>
    </source>
</evidence>
<feature type="transmembrane region" description="Helical" evidence="8">
    <location>
        <begin position="49"/>
        <end position="69"/>
    </location>
</feature>
<evidence type="ECO:0000259" key="9">
    <source>
        <dbReference type="PROSITE" id="PS50262"/>
    </source>
</evidence>
<keyword evidence="3 8" id="KW-1133">Transmembrane helix</keyword>
<dbReference type="InterPro" id="IPR017452">
    <property type="entry name" value="GPCR_Rhodpsn_7TM"/>
</dbReference>
<evidence type="ECO:0000256" key="2">
    <source>
        <dbReference type="ARBA" id="ARBA00022692"/>
    </source>
</evidence>
<evidence type="ECO:0000313" key="10">
    <source>
        <dbReference type="EMBL" id="CAF1195953.1"/>
    </source>
</evidence>
<dbReference type="SUPFAM" id="SSF81321">
    <property type="entry name" value="Family A G protein-coupled receptor-like"/>
    <property type="match status" value="1"/>
</dbReference>
<feature type="transmembrane region" description="Helical" evidence="8">
    <location>
        <begin position="164"/>
        <end position="182"/>
    </location>
</feature>
<evidence type="ECO:0000256" key="8">
    <source>
        <dbReference type="SAM" id="Phobius"/>
    </source>
</evidence>
<evidence type="ECO:0000256" key="1">
    <source>
        <dbReference type="ARBA" id="ARBA00004141"/>
    </source>
</evidence>
<name>A0A814W3Y9_ADIRI</name>
<keyword evidence="4" id="KW-0297">G-protein coupled receptor</keyword>
<feature type="domain" description="G-protein coupled receptors family 1 profile" evidence="9">
    <location>
        <begin position="58"/>
        <end position="312"/>
    </location>
</feature>
<reference evidence="10" key="1">
    <citation type="submission" date="2021-02" db="EMBL/GenBank/DDBJ databases">
        <authorList>
            <person name="Nowell W R."/>
        </authorList>
    </citation>
    <scope>NUCLEOTIDE SEQUENCE</scope>
</reference>
<dbReference type="Gene3D" id="1.20.1070.10">
    <property type="entry name" value="Rhodopsin 7-helix transmembrane proteins"/>
    <property type="match status" value="1"/>
</dbReference>
<comment type="caution">
    <text evidence="10">The sequence shown here is derived from an EMBL/GenBank/DDBJ whole genome shotgun (WGS) entry which is preliminary data.</text>
</comment>
<dbReference type="GO" id="GO:0004930">
    <property type="term" value="F:G protein-coupled receptor activity"/>
    <property type="evidence" value="ECO:0007669"/>
    <property type="project" value="UniProtKB-KW"/>
</dbReference>
<accession>A0A814W3Y9</accession>
<feature type="transmembrane region" description="Helical" evidence="8">
    <location>
        <begin position="250"/>
        <end position="271"/>
    </location>
</feature>
<evidence type="ECO:0000256" key="6">
    <source>
        <dbReference type="ARBA" id="ARBA00023170"/>
    </source>
</evidence>
<keyword evidence="2 8" id="KW-0812">Transmembrane</keyword>
<protein>
    <recommendedName>
        <fullName evidence="9">G-protein coupled receptors family 1 profile domain-containing protein</fullName>
    </recommendedName>
</protein>